<keyword evidence="1" id="KW-0812">Transmembrane</keyword>
<dbReference type="EMBL" id="AWSJ01000268">
    <property type="protein sequence ID" value="ERI07518.1"/>
    <property type="molecule type" value="Genomic_DNA"/>
</dbReference>
<dbReference type="RefSeq" id="WP_021623783.1">
    <property type="nucleotide sequence ID" value="NZ_KE952880.1"/>
</dbReference>
<evidence type="ECO:0000313" key="3">
    <source>
        <dbReference type="Proteomes" id="UP000016511"/>
    </source>
</evidence>
<reference evidence="2 3" key="1">
    <citation type="submission" date="2013-08" db="EMBL/GenBank/DDBJ databases">
        <authorList>
            <person name="Weinstock G."/>
            <person name="Sodergren E."/>
            <person name="Wylie T."/>
            <person name="Fulton L."/>
            <person name="Fulton R."/>
            <person name="Fronick C."/>
            <person name="O'Laughlin M."/>
            <person name="Godfrey J."/>
            <person name="Miner T."/>
            <person name="Herter B."/>
            <person name="Appelbaum E."/>
            <person name="Cordes M."/>
            <person name="Lek S."/>
            <person name="Wollam A."/>
            <person name="Pepin K.H."/>
            <person name="Palsikar V.B."/>
            <person name="Mitreva M."/>
            <person name="Wilson R.K."/>
        </authorList>
    </citation>
    <scope>NUCLEOTIDE SEQUENCE [LARGE SCALE GENOMIC DNA]</scope>
    <source>
        <strain evidence="2 3">ATCC 12856</strain>
    </source>
</reference>
<evidence type="ECO:0000313" key="2">
    <source>
        <dbReference type="EMBL" id="ERI07518.1"/>
    </source>
</evidence>
<proteinExistence type="predicted"/>
<dbReference type="AlphaFoldDB" id="U1WZ11"/>
<keyword evidence="3" id="KW-1185">Reference proteome</keyword>
<feature type="transmembrane region" description="Helical" evidence="1">
    <location>
        <begin position="6"/>
        <end position="27"/>
    </location>
</feature>
<name>U1WZ11_ANEAE</name>
<comment type="caution">
    <text evidence="2">The sequence shown here is derived from an EMBL/GenBank/DDBJ whole genome shotgun (WGS) entry which is preliminary data.</text>
</comment>
<sequence length="72" mass="8743">RVLLFSFQGTFKFVSFFMRLFILYQITKRFATSFLERLSFFLFAFFAATRDNLSQTIYSGQYIFNKKLFTHH</sequence>
<evidence type="ECO:0000256" key="1">
    <source>
        <dbReference type="SAM" id="Phobius"/>
    </source>
</evidence>
<protein>
    <submittedName>
        <fullName evidence="2">Uncharacterized protein</fullName>
    </submittedName>
</protein>
<dbReference type="Proteomes" id="UP000016511">
    <property type="component" value="Unassembled WGS sequence"/>
</dbReference>
<dbReference type="GeneID" id="92842315"/>
<keyword evidence="1" id="KW-1133">Transmembrane helix</keyword>
<organism evidence="2 3">
    <name type="scientific">Aneurinibacillus aneurinilyticus ATCC 12856</name>
    <dbReference type="NCBI Taxonomy" id="649747"/>
    <lineage>
        <taxon>Bacteria</taxon>
        <taxon>Bacillati</taxon>
        <taxon>Bacillota</taxon>
        <taxon>Bacilli</taxon>
        <taxon>Bacillales</taxon>
        <taxon>Paenibacillaceae</taxon>
        <taxon>Aneurinibacillus group</taxon>
        <taxon>Aneurinibacillus</taxon>
    </lineage>
</organism>
<accession>U1WZ11</accession>
<feature type="non-terminal residue" evidence="2">
    <location>
        <position position="1"/>
    </location>
</feature>
<keyword evidence="1" id="KW-0472">Membrane</keyword>
<dbReference type="HOGENOM" id="CLU_2727902_0_0_9"/>
<gene>
    <name evidence="2" type="ORF">HMPREF0083_04390</name>
</gene>